<evidence type="ECO:0000259" key="18">
    <source>
        <dbReference type="Pfam" id="PF14699"/>
    </source>
</evidence>
<feature type="domain" description="Glycogen debranching enzyme central" evidence="20">
    <location>
        <begin position="728"/>
        <end position="972"/>
    </location>
</feature>
<protein>
    <recommendedName>
        <fullName evidence="7">Glycogen debranching enzyme</fullName>
        <ecNumber evidence="5">2.4.1.25</ecNumber>
        <ecNumber evidence="6">3.2.1.33</ecNumber>
    </recommendedName>
    <alternativeName>
        <fullName evidence="16">Glycogen debrancher</fullName>
    </alternativeName>
</protein>
<feature type="domain" description="Glycogen debranching enzyme glucanotransferase" evidence="19">
    <location>
        <begin position="140"/>
        <end position="566"/>
    </location>
</feature>
<evidence type="ECO:0000256" key="11">
    <source>
        <dbReference type="ARBA" id="ARBA00022801"/>
    </source>
</evidence>
<evidence type="ECO:0000259" key="19">
    <source>
        <dbReference type="Pfam" id="PF14701"/>
    </source>
</evidence>
<comment type="similarity">
    <text evidence="15">Belongs to the glycogen debranching enzyme family.</text>
</comment>
<keyword evidence="10" id="KW-0808">Transferase</keyword>
<dbReference type="InterPro" id="IPR010401">
    <property type="entry name" value="AGL/Gdb1"/>
</dbReference>
<dbReference type="Pfam" id="PF14701">
    <property type="entry name" value="hDGE_amylase"/>
    <property type="match status" value="1"/>
</dbReference>
<evidence type="ECO:0000256" key="15">
    <source>
        <dbReference type="ARBA" id="ARBA00025780"/>
    </source>
</evidence>
<dbReference type="PANTHER" id="PTHR10569">
    <property type="entry name" value="GLYCOGEN DEBRANCHING ENZYME"/>
    <property type="match status" value="1"/>
</dbReference>
<comment type="function">
    <text evidence="3">Multifunctional enzyme acting as 1,4-alpha-D-glucan:1,4-alpha-D-glucan 4-alpha-D-glycosyltransferase and amylo-1,6-glucosidase in glycogen degradation.</text>
</comment>
<dbReference type="FunFam" id="3.20.20.80:FF:000070">
    <property type="entry name" value="GDB1p Glycogen debranching enzyme"/>
    <property type="match status" value="1"/>
</dbReference>
<dbReference type="FunFam" id="3.20.20.80:FF:000242">
    <property type="entry name" value="Glycogen debranching enzyme Gdb1, putative"/>
    <property type="match status" value="1"/>
</dbReference>
<evidence type="ECO:0000256" key="4">
    <source>
        <dbReference type="ARBA" id="ARBA00004496"/>
    </source>
</evidence>
<dbReference type="SUPFAM" id="SSF48208">
    <property type="entry name" value="Six-hairpin glycosidases"/>
    <property type="match status" value="1"/>
</dbReference>
<dbReference type="InterPro" id="IPR029436">
    <property type="entry name" value="AGL_euk_N"/>
</dbReference>
<keyword evidence="11" id="KW-0378">Hydrolase</keyword>
<dbReference type="CDD" id="cd11327">
    <property type="entry name" value="AmyAc_Glg_debranch_2"/>
    <property type="match status" value="1"/>
</dbReference>
<dbReference type="GO" id="GO:0005980">
    <property type="term" value="P:glycogen catabolic process"/>
    <property type="evidence" value="ECO:0007669"/>
    <property type="project" value="InterPro"/>
</dbReference>
<dbReference type="InterPro" id="IPR032790">
    <property type="entry name" value="GDE_C"/>
</dbReference>
<evidence type="ECO:0000256" key="7">
    <source>
        <dbReference type="ARBA" id="ARBA00020723"/>
    </source>
</evidence>
<keyword evidence="9" id="KW-0328">Glycosyltransferase</keyword>
<dbReference type="GO" id="GO:0004135">
    <property type="term" value="F:amylo-alpha-1,6-glucosidase activity"/>
    <property type="evidence" value="ECO:0007669"/>
    <property type="project" value="UniProtKB-EC"/>
</dbReference>
<evidence type="ECO:0000256" key="10">
    <source>
        <dbReference type="ARBA" id="ARBA00022679"/>
    </source>
</evidence>
<dbReference type="Pfam" id="PF14699">
    <property type="entry name" value="hGDE_N"/>
    <property type="match status" value="1"/>
</dbReference>
<dbReference type="GO" id="GO:0005978">
    <property type="term" value="P:glycogen biosynthetic process"/>
    <property type="evidence" value="ECO:0007669"/>
    <property type="project" value="UniProtKB-KW"/>
</dbReference>
<dbReference type="EC" id="2.4.1.25" evidence="5"/>
<comment type="catalytic activity">
    <reaction evidence="1">
        <text>Transfers a segment of a (1-&gt;4)-alpha-D-glucan to a new position in an acceptor, which may be glucose or a (1-&gt;4)-alpha-D-glucan.</text>
        <dbReference type="EC" id="2.4.1.25"/>
    </reaction>
</comment>
<dbReference type="STRING" id="52247.A0A4T0WV31"/>
<keyword evidence="13" id="KW-0511">Multifunctional enzyme</keyword>
<dbReference type="InterPro" id="IPR008928">
    <property type="entry name" value="6-hairpin_glycosidase_sf"/>
</dbReference>
<evidence type="ECO:0000256" key="2">
    <source>
        <dbReference type="ARBA" id="ARBA00000927"/>
    </source>
</evidence>
<evidence type="ECO:0000256" key="3">
    <source>
        <dbReference type="ARBA" id="ARBA00003530"/>
    </source>
</evidence>
<dbReference type="InterPro" id="IPR017853">
    <property type="entry name" value="GH"/>
</dbReference>
<dbReference type="GO" id="GO:0004134">
    <property type="term" value="F:4-alpha-glucanotransferase activity"/>
    <property type="evidence" value="ECO:0007669"/>
    <property type="project" value="UniProtKB-EC"/>
</dbReference>
<dbReference type="NCBIfam" id="TIGR01531">
    <property type="entry name" value="glyc_debranch"/>
    <property type="match status" value="1"/>
</dbReference>
<evidence type="ECO:0000256" key="1">
    <source>
        <dbReference type="ARBA" id="ARBA00000439"/>
    </source>
</evidence>
<evidence type="ECO:0000256" key="12">
    <source>
        <dbReference type="ARBA" id="ARBA00023056"/>
    </source>
</evidence>
<evidence type="ECO:0000256" key="14">
    <source>
        <dbReference type="ARBA" id="ARBA00023295"/>
    </source>
</evidence>
<feature type="domain" description="Eukaryotic glycogen debranching enzyme N-terminal" evidence="18">
    <location>
        <begin position="45"/>
        <end position="136"/>
    </location>
</feature>
<evidence type="ECO:0000259" key="17">
    <source>
        <dbReference type="Pfam" id="PF06202"/>
    </source>
</evidence>
<reference evidence="21 22" key="1">
    <citation type="journal article" date="2019" name="Front. Genet.">
        <title>Whole-Genome Sequencing of the Opportunistic Yeast Pathogen Candida inconspicua Uncovers Its Hybrid Origin.</title>
        <authorList>
            <person name="Mixao V."/>
            <person name="Hansen A.P."/>
            <person name="Saus E."/>
            <person name="Boekhout T."/>
            <person name="Lass-Florl C."/>
            <person name="Gabaldon T."/>
        </authorList>
    </citation>
    <scope>NUCLEOTIDE SEQUENCE [LARGE SCALE GENOMIC DNA]</scope>
    <source>
        <strain evidence="21 22">CBS 180</strain>
    </source>
</reference>
<dbReference type="SUPFAM" id="SSF51445">
    <property type="entry name" value="(Trans)glycosidases"/>
    <property type="match status" value="1"/>
</dbReference>
<evidence type="ECO:0000256" key="9">
    <source>
        <dbReference type="ARBA" id="ARBA00022676"/>
    </source>
</evidence>
<dbReference type="EMBL" id="SELW01000665">
    <property type="protein sequence ID" value="TID14132.1"/>
    <property type="molecule type" value="Genomic_DNA"/>
</dbReference>
<dbReference type="InterPro" id="IPR032792">
    <property type="entry name" value="AGL_glucanoTrfase"/>
</dbReference>
<sequence length="1528" mass="175165">MTKVVLLRIGNTGEPLVTNFSGGVLTFPACPRSKDSSPEDPLFTLRLYIVAGSKITNNGKVWTNIPTTSSQPFSRYKFTPIDIVSSVYKDIAIDIDVYQPGSYAYYFSYNNLDEDEIESCVQTNTFYLVVPPSLYIKDNYLTLNSVTMQSVISKWVGNDLEKDWIPLFDHIHGKGYNMIHFTPLQERGESNSPYSIYDQFQFDKKIFPNGESDVANMVQKLENDYEILSMTDIVFNHTANNSEWLREHPDSGYNAQNSPHLIYAIELDALLLKFSAEMKQHGFSTIITDEFQLQKVMDGIKIHVLGELKLWQFYIVDIKTHLEELEKVWETIDKTFEKIDIPKDVTYDLFKLARFAVKRCKLTDFNVLGGRFSHKLDAQKFANLLATLHGEKCDFLFIETEARKILDEINLPLYHEYDDDNLAICTQLYNRIKYQRLDSNGPQMGEVTFYSPLTEPYFTRFQGKDGKSWALANNGWIWGGNPLVDFASDKSKSYLRREVIVWGDCVKLRYGSKPEDSPYLWKRMADYAKLSAKLFHGFRIDNCHSTPIHVGTFMLDAARSVNPNLYVVAELFTGNEEYDILYVQQLGISSLIREAMQAHSVGELSRLCHKHGGRPLGSFRWLPLDTIAYPAEKSAFFKSCSEDIKSKSEIPIPELVTSEAPHALFMDCTHDNETPAQKRTVEDTLTTAALVSFCSCANGTTMGFDETYPKLLDIVNEKRRYSYNLDMGISKVKRMLSDIRHEIANQSIDDYEKNEMYVHHENEFITIHRMNANSGCGYLLVARTKFFQDGDQTLQPIALQGIRAKHVFSYSLVKKGNSDPDEIKDGFIHPLDTQLVELEPLNCEFDVSSETTYVSIPENFPQGSIAVISTETIGCNEALDDYVRTGAIHAAKNLSLIDINALLYKCESEERDATCGRSGVYYIPNYGKLVYAGIQGWISVLRDVIETNDLAHPLADHLRSGKWALDFVTERLKVYENDQNSIKVFRQWLESRFERIRNIPMFMIPRYFALIMGVAYEALRFTALKKMSISIQHSTVFIQSLSMVSLQMVGITNSASIHPFETLPSLAAGLPHFSYDFMRCWGRDVFISARGLLLATGRFDIAKEHILCFAKTLKHGLIPNLLGSGKEPRYNARDAAWFFLQFLQEYIKMAPDGTSILQEKVKRRFPLDDTWVPVHDSRAFATESTIEEVIYEILSRHAKGIKFREANAGPQIDSQMRDEGFNIEIYVDWTNGLVFGGNEWNCGTWMDKMGESEKAGNKGFPGTPRNGAAIEINGLLKSALKFVIELNQKGLFKYDSVINQDGKKITFKEWNQLMIDNFERCFYVPEDPKDDSKYDINPSIVHRRGIYKDLYRSSKEYEDYQLRGNFPIAYVVASDMFDHSHAFTAITNTDRILRGPIGLRTLDPEDLEYRPYYHNGIDSSDFKTSKGRNYHQGPEWVWIYGYFMRAFYMLNREAYKCHNIEEQASYLQQLLWKRLTEHKKWLHDSEWAGLTELTNKDGALCQDSSPTQAWSASCLLDLYLDVWIEIGK</sequence>
<keyword evidence="22" id="KW-1185">Reference proteome</keyword>
<comment type="subcellular location">
    <subcellularLocation>
        <location evidence="4">Cytoplasm</location>
    </subcellularLocation>
</comment>
<dbReference type="Pfam" id="PF14702">
    <property type="entry name" value="hGDE_central"/>
    <property type="match status" value="1"/>
</dbReference>
<evidence type="ECO:0000256" key="16">
    <source>
        <dbReference type="ARBA" id="ARBA00031477"/>
    </source>
</evidence>
<dbReference type="Pfam" id="PF06202">
    <property type="entry name" value="GDE_C"/>
    <property type="match status" value="1"/>
</dbReference>
<dbReference type="Gene3D" id="1.50.10.10">
    <property type="match status" value="1"/>
</dbReference>
<organism evidence="21 22">
    <name type="scientific">Pichia inconspicua</name>
    <dbReference type="NCBI Taxonomy" id="52247"/>
    <lineage>
        <taxon>Eukaryota</taxon>
        <taxon>Fungi</taxon>
        <taxon>Dikarya</taxon>
        <taxon>Ascomycota</taxon>
        <taxon>Saccharomycotina</taxon>
        <taxon>Pichiomycetes</taxon>
        <taxon>Pichiales</taxon>
        <taxon>Pichiaceae</taxon>
        <taxon>Pichia</taxon>
    </lineage>
</organism>
<keyword evidence="8" id="KW-0963">Cytoplasm</keyword>
<feature type="domain" description="Glycogen debranching enzyme C-terminal" evidence="17">
    <location>
        <begin position="1060"/>
        <end position="1516"/>
    </location>
</feature>
<evidence type="ECO:0000256" key="8">
    <source>
        <dbReference type="ARBA" id="ARBA00022490"/>
    </source>
</evidence>
<dbReference type="InterPro" id="IPR006421">
    <property type="entry name" value="Glycogen_debranch_met"/>
</dbReference>
<accession>A0A4T0WV31</accession>
<proteinExistence type="inferred from homology"/>
<name>A0A4T0WV31_9ASCO</name>
<evidence type="ECO:0000313" key="21">
    <source>
        <dbReference type="EMBL" id="TID14132.1"/>
    </source>
</evidence>
<evidence type="ECO:0000259" key="20">
    <source>
        <dbReference type="Pfam" id="PF14702"/>
    </source>
</evidence>
<dbReference type="Proteomes" id="UP000307173">
    <property type="component" value="Unassembled WGS sequence"/>
</dbReference>
<evidence type="ECO:0000256" key="5">
    <source>
        <dbReference type="ARBA" id="ARBA00012560"/>
    </source>
</evidence>
<keyword evidence="14" id="KW-0326">Glycosidase</keyword>
<dbReference type="GO" id="GO:0005737">
    <property type="term" value="C:cytoplasm"/>
    <property type="evidence" value="ECO:0007669"/>
    <property type="project" value="UniProtKB-SubCell"/>
</dbReference>
<dbReference type="Gene3D" id="3.20.20.80">
    <property type="entry name" value="Glycosidases"/>
    <property type="match status" value="2"/>
</dbReference>
<evidence type="ECO:0000256" key="6">
    <source>
        <dbReference type="ARBA" id="ARBA00012778"/>
    </source>
</evidence>
<dbReference type="InterPro" id="IPR012341">
    <property type="entry name" value="6hp_glycosidase-like_sf"/>
</dbReference>
<gene>
    <name evidence="21" type="ORF">CANINC_004778</name>
</gene>
<dbReference type="EC" id="3.2.1.33" evidence="6"/>
<dbReference type="FunFam" id="1.50.10.10:FF:000039">
    <property type="entry name" value="Glycogen debranching enzyme Gdb1, putative"/>
    <property type="match status" value="1"/>
</dbReference>
<comment type="caution">
    <text evidence="21">The sequence shown here is derived from an EMBL/GenBank/DDBJ whole genome shotgun (WGS) entry which is preliminary data.</text>
</comment>
<dbReference type="InterPro" id="IPR032788">
    <property type="entry name" value="AGL_central"/>
</dbReference>
<evidence type="ECO:0000256" key="13">
    <source>
        <dbReference type="ARBA" id="ARBA00023268"/>
    </source>
</evidence>
<dbReference type="PANTHER" id="PTHR10569:SF2">
    <property type="entry name" value="GLYCOGEN DEBRANCHING ENZYME"/>
    <property type="match status" value="1"/>
</dbReference>
<comment type="catalytic activity">
    <reaction evidence="2">
        <text>Hydrolysis of (1-&gt;6)-alpha-D-glucosidic branch linkages in glycogen phosphorylase limit dextrin.</text>
        <dbReference type="EC" id="3.2.1.33"/>
    </reaction>
</comment>
<keyword evidence="12" id="KW-0320">Glycogen biosynthesis</keyword>
<dbReference type="OrthoDB" id="10248904at2759"/>
<evidence type="ECO:0000313" key="22">
    <source>
        <dbReference type="Proteomes" id="UP000307173"/>
    </source>
</evidence>